<reference evidence="2 3" key="1">
    <citation type="submission" date="2020-04" db="EMBL/GenBank/DDBJ databases">
        <authorList>
            <person name="De Canck E."/>
        </authorList>
    </citation>
    <scope>NUCLEOTIDE SEQUENCE [LARGE SCALE GENOMIC DNA]</scope>
    <source>
        <strain evidence="2 3">LMG 28138</strain>
    </source>
</reference>
<sequence length="660" mass="67329">MTLTGQTLSNTQGAQIVAGHDLTLNIAQWVENTGGTLAGAHKLTLNEPGAAVINQNGSIHGNGAIALNVASLDNTSGRIGNDTGSGGSITIAAGTLGNQNGAIGSDQNLYVTTNQLSGDGTIIAGHDGTLSVNGHYTNDAANRIHANHDLTLTTGGDFTNQGTLDAVNALTVNAAKVDNQAGADLNSASTTIHAGHAITNAGRLEGDTVTTHSASLTNLATIVGDYVTLNAASMSNTGSAAAIAAATQLNLYASNTLSNTGGASLFSLGDIHIAADGTRDASGLLTHRAASVTNDQSTIEAQGNLEIATQTLTNTRPAPTVQTVTAGVDTAHQTKRGKYIACATGNANNHSSCTQAVWDYGYKTPRTDTFTSASIVSQDPSQHQIVLNLNGQPQTIYYSSMTNNGGTVTLTYWDAYDPHLHYLPSTEYATRSDAHKGYQRVEIARDTTTTTQQDQATGAAPQAQLLAGSKMTLANVGTIDNRYSAIAAGHSIQIGSTQQGGSVGSGNHGGTTVNNTGQTLYRYQSQNIVSTYAWNEDTHRDVGTVAQAPLVLQPVAIGGTGGTIIANNAVQIHATNLDNTNVAAASSATGATGGTLGANPTVANAPQSVASSTGALNIPLPTGGLYAFQPAPGQPYLIATDPRQVTRVSSRATICSASSG</sequence>
<dbReference type="InterPro" id="IPR010069">
    <property type="entry name" value="CdiA_FHA1_rpt"/>
</dbReference>
<organism evidence="2 3">
    <name type="scientific">Pararobbsia alpina</name>
    <dbReference type="NCBI Taxonomy" id="621374"/>
    <lineage>
        <taxon>Bacteria</taxon>
        <taxon>Pseudomonadati</taxon>
        <taxon>Pseudomonadota</taxon>
        <taxon>Betaproteobacteria</taxon>
        <taxon>Burkholderiales</taxon>
        <taxon>Burkholderiaceae</taxon>
        <taxon>Pararobbsia</taxon>
    </lineage>
</organism>
<dbReference type="Proteomes" id="UP000494115">
    <property type="component" value="Unassembled WGS sequence"/>
</dbReference>
<gene>
    <name evidence="2" type="ORF">LMG28138_05997</name>
</gene>
<proteinExistence type="predicted"/>
<dbReference type="AlphaFoldDB" id="A0A6S7BY95"/>
<feature type="region of interest" description="Disordered" evidence="1">
    <location>
        <begin position="496"/>
        <end position="516"/>
    </location>
</feature>
<name>A0A6S7BY95_9BURK</name>
<dbReference type="EMBL" id="CADIKM010000116">
    <property type="protein sequence ID" value="CAB3808047.1"/>
    <property type="molecule type" value="Genomic_DNA"/>
</dbReference>
<evidence type="ECO:0000313" key="2">
    <source>
        <dbReference type="EMBL" id="CAB3808047.1"/>
    </source>
</evidence>
<dbReference type="NCBIfam" id="TIGR01731">
    <property type="entry name" value="fil_hemag_20aa"/>
    <property type="match status" value="9"/>
</dbReference>
<accession>A0A6S7BY95</accession>
<protein>
    <submittedName>
        <fullName evidence="2">Uncharacterized protein</fullName>
    </submittedName>
</protein>
<keyword evidence="3" id="KW-1185">Reference proteome</keyword>
<evidence type="ECO:0000256" key="1">
    <source>
        <dbReference type="SAM" id="MobiDB-lite"/>
    </source>
</evidence>
<evidence type="ECO:0000313" key="3">
    <source>
        <dbReference type="Proteomes" id="UP000494115"/>
    </source>
</evidence>